<reference evidence="2" key="1">
    <citation type="submission" date="2022-11" db="EMBL/GenBank/DDBJ databases">
        <authorList>
            <person name="Kikuchi T."/>
        </authorList>
    </citation>
    <scope>NUCLEOTIDE SEQUENCE</scope>
    <source>
        <strain evidence="2">PS1010</strain>
    </source>
</reference>
<evidence type="ECO:0000256" key="1">
    <source>
        <dbReference type="SAM" id="Phobius"/>
    </source>
</evidence>
<evidence type="ECO:0000313" key="2">
    <source>
        <dbReference type="EMBL" id="CAI5452845.1"/>
    </source>
</evidence>
<organism evidence="2 3">
    <name type="scientific">Caenorhabditis angaria</name>
    <dbReference type="NCBI Taxonomy" id="860376"/>
    <lineage>
        <taxon>Eukaryota</taxon>
        <taxon>Metazoa</taxon>
        <taxon>Ecdysozoa</taxon>
        <taxon>Nematoda</taxon>
        <taxon>Chromadorea</taxon>
        <taxon>Rhabditida</taxon>
        <taxon>Rhabditina</taxon>
        <taxon>Rhabditomorpha</taxon>
        <taxon>Rhabditoidea</taxon>
        <taxon>Rhabditidae</taxon>
        <taxon>Peloderinae</taxon>
        <taxon>Caenorhabditis</taxon>
    </lineage>
</organism>
<keyword evidence="1" id="KW-0472">Membrane</keyword>
<keyword evidence="1" id="KW-0812">Transmembrane</keyword>
<comment type="caution">
    <text evidence="2">The sequence shown here is derived from an EMBL/GenBank/DDBJ whole genome shotgun (WGS) entry which is preliminary data.</text>
</comment>
<gene>
    <name evidence="2" type="ORF">CAMP_LOCUS15482</name>
</gene>
<proteinExistence type="predicted"/>
<dbReference type="AlphaFoldDB" id="A0A9P1N6C6"/>
<feature type="transmembrane region" description="Helical" evidence="1">
    <location>
        <begin position="15"/>
        <end position="38"/>
    </location>
</feature>
<dbReference type="Proteomes" id="UP001152747">
    <property type="component" value="Unassembled WGS sequence"/>
</dbReference>
<dbReference type="OrthoDB" id="5805115at2759"/>
<keyword evidence="1" id="KW-1133">Transmembrane helix</keyword>
<accession>A0A9P1N6C6</accession>
<keyword evidence="3" id="KW-1185">Reference proteome</keyword>
<evidence type="ECO:0000313" key="3">
    <source>
        <dbReference type="Proteomes" id="UP001152747"/>
    </source>
</evidence>
<feature type="transmembrane region" description="Helical" evidence="1">
    <location>
        <begin position="268"/>
        <end position="289"/>
    </location>
</feature>
<dbReference type="EMBL" id="CANHGI010000005">
    <property type="protein sequence ID" value="CAI5452845.1"/>
    <property type="molecule type" value="Genomic_DNA"/>
</dbReference>
<name>A0A9P1N6C6_9PELO</name>
<protein>
    <submittedName>
        <fullName evidence="2">Uncharacterized protein</fullName>
    </submittedName>
</protein>
<sequence>MCFFKLSFIYGEAEVAMMLQLLITISSTFPILVVNFIFREDPKEIRCYELELENCFREAFLGAIHPPLIIKRDVAMFANGNVTVLDKRKRDHHHHNHYTHMQQMEDPRTFQICHDVRKFSACFMYPACTEQLAANIASTQYHMVFGKKLPKHVFLAYRGYGTQVCEKACSLTTCEIRNPMESKEEQGLALEMSTLKGHIDPVHKNDLTSACTRFKIVLVNLLRIRRQHCGEVAKCTCNEPDIRHNIDGCATGCEHLLKMDLDALSESYSSTSLPFPPFFLICVIFLRLLM</sequence>